<evidence type="ECO:0000313" key="2">
    <source>
        <dbReference type="EnsemblMetazoa" id="Aqu2.1.29786_001"/>
    </source>
</evidence>
<organism evidence="2">
    <name type="scientific">Amphimedon queenslandica</name>
    <name type="common">Sponge</name>
    <dbReference type="NCBI Taxonomy" id="400682"/>
    <lineage>
        <taxon>Eukaryota</taxon>
        <taxon>Metazoa</taxon>
        <taxon>Porifera</taxon>
        <taxon>Demospongiae</taxon>
        <taxon>Heteroscleromorpha</taxon>
        <taxon>Haplosclerida</taxon>
        <taxon>Niphatidae</taxon>
        <taxon>Amphimedon</taxon>
    </lineage>
</organism>
<feature type="region of interest" description="Disordered" evidence="1">
    <location>
        <begin position="72"/>
        <end position="100"/>
    </location>
</feature>
<protein>
    <submittedName>
        <fullName evidence="2">Uncharacterized protein</fullName>
    </submittedName>
</protein>
<feature type="compositionally biased region" description="Acidic residues" evidence="1">
    <location>
        <begin position="90"/>
        <end position="100"/>
    </location>
</feature>
<evidence type="ECO:0000256" key="1">
    <source>
        <dbReference type="SAM" id="MobiDB-lite"/>
    </source>
</evidence>
<feature type="region of interest" description="Disordered" evidence="1">
    <location>
        <begin position="22"/>
        <end position="58"/>
    </location>
</feature>
<name>A0A1X7UQ49_AMPQE</name>
<proteinExistence type="predicted"/>
<feature type="compositionally biased region" description="Basic and acidic residues" evidence="1">
    <location>
        <begin position="26"/>
        <end position="57"/>
    </location>
</feature>
<reference evidence="2" key="1">
    <citation type="submission" date="2017-05" db="UniProtKB">
        <authorList>
            <consortium name="EnsemblMetazoa"/>
        </authorList>
    </citation>
    <scope>IDENTIFICATION</scope>
</reference>
<dbReference type="AlphaFoldDB" id="A0A1X7UQ49"/>
<dbReference type="InParanoid" id="A0A1X7UQ49"/>
<accession>A0A1X7UQ49</accession>
<sequence length="159" mass="17562">MPQIKYKQYLSNLAVAIPKTTAFKQKGNETNRPKLDHSQKSEAEAADHDPVTRRKLPDFTVPINDISRINKRGDITGVNENYDKRGDTSETNDMDSNETVESDINEAVSTTDADRDGMDGDVSKDIDSVSDCSEFNAEANSTIICTLLFDGGRIDAVRC</sequence>
<dbReference type="EnsemblMetazoa" id="Aqu2.1.29786_001">
    <property type="protein sequence ID" value="Aqu2.1.29786_001"/>
    <property type="gene ID" value="Aqu2.1.29786"/>
</dbReference>